<reference evidence="1 2" key="1">
    <citation type="submission" date="2020-03" db="EMBL/GenBank/DDBJ databases">
        <title>Soil Listeria distribution.</title>
        <authorList>
            <person name="Liao J."/>
            <person name="Wiedmann M."/>
        </authorList>
    </citation>
    <scope>NUCLEOTIDE SEQUENCE [LARGE SCALE GENOMIC DNA]</scope>
    <source>
        <strain evidence="1 2">FSL L7-1614</strain>
    </source>
</reference>
<dbReference type="RefSeq" id="WP_185390458.1">
    <property type="nucleotide sequence ID" value="NZ_JAARQN010000028.1"/>
</dbReference>
<gene>
    <name evidence="1" type="ORF">HB850_16590</name>
</gene>
<organism evidence="1 2">
    <name type="scientific">Listeria newyorkensis</name>
    <dbReference type="NCBI Taxonomy" id="1497681"/>
    <lineage>
        <taxon>Bacteria</taxon>
        <taxon>Bacillati</taxon>
        <taxon>Bacillota</taxon>
        <taxon>Bacilli</taxon>
        <taxon>Bacillales</taxon>
        <taxon>Listeriaceae</taxon>
        <taxon>Listeria</taxon>
    </lineage>
</organism>
<proteinExistence type="predicted"/>
<accession>A0A841Z3C7</accession>
<protein>
    <submittedName>
        <fullName evidence="1">Uncharacterized protein</fullName>
    </submittedName>
</protein>
<dbReference type="AlphaFoldDB" id="A0A841Z3C7"/>
<sequence length="75" mass="8702">MNEQKAPISECPHCHSSKGYYTKSQVSGVVYYRHNYDGSEQENDDMHDGLRHDPRKYTYCINCGKRLFKVEEIGG</sequence>
<evidence type="ECO:0000313" key="1">
    <source>
        <dbReference type="EMBL" id="MBC1459357.1"/>
    </source>
</evidence>
<comment type="caution">
    <text evidence="1">The sequence shown here is derived from an EMBL/GenBank/DDBJ whole genome shotgun (WGS) entry which is preliminary data.</text>
</comment>
<dbReference type="EMBL" id="JAARQN010000028">
    <property type="protein sequence ID" value="MBC1459357.1"/>
    <property type="molecule type" value="Genomic_DNA"/>
</dbReference>
<name>A0A841Z3C7_9LIST</name>
<dbReference type="Proteomes" id="UP000569903">
    <property type="component" value="Unassembled WGS sequence"/>
</dbReference>
<evidence type="ECO:0000313" key="2">
    <source>
        <dbReference type="Proteomes" id="UP000569903"/>
    </source>
</evidence>